<keyword evidence="1" id="KW-1133">Transmembrane helix</keyword>
<feature type="transmembrane region" description="Helical" evidence="1">
    <location>
        <begin position="12"/>
        <end position="31"/>
    </location>
</feature>
<evidence type="ECO:0000313" key="2">
    <source>
        <dbReference type="EMBL" id="GIJ62284.1"/>
    </source>
</evidence>
<dbReference type="EMBL" id="BOPG01000076">
    <property type="protein sequence ID" value="GIJ62284.1"/>
    <property type="molecule type" value="Genomic_DNA"/>
</dbReference>
<keyword evidence="3" id="KW-1185">Reference proteome</keyword>
<gene>
    <name evidence="2" type="ORF">Vau01_098000</name>
</gene>
<keyword evidence="1" id="KW-0812">Transmembrane</keyword>
<evidence type="ECO:0000313" key="3">
    <source>
        <dbReference type="Proteomes" id="UP000612585"/>
    </source>
</evidence>
<feature type="transmembrane region" description="Helical" evidence="1">
    <location>
        <begin position="135"/>
        <end position="156"/>
    </location>
</feature>
<dbReference type="RefSeq" id="WP_204007827.1">
    <property type="nucleotide sequence ID" value="NZ_BOPG01000076.1"/>
</dbReference>
<dbReference type="PROSITE" id="PS51257">
    <property type="entry name" value="PROKAR_LIPOPROTEIN"/>
    <property type="match status" value="1"/>
</dbReference>
<protein>
    <submittedName>
        <fullName evidence="2">Uncharacterized protein</fullName>
    </submittedName>
</protein>
<keyword evidence="1" id="KW-0472">Membrane</keyword>
<evidence type="ECO:0000256" key="1">
    <source>
        <dbReference type="SAM" id="Phobius"/>
    </source>
</evidence>
<comment type="caution">
    <text evidence="2">The sequence shown here is derived from an EMBL/GenBank/DDBJ whole genome shotgun (WGS) entry which is preliminary data.</text>
</comment>
<dbReference type="Proteomes" id="UP000612585">
    <property type="component" value="Unassembled WGS sequence"/>
</dbReference>
<name>A0A8J3ZDP7_9ACTN</name>
<organism evidence="2 3">
    <name type="scientific">Virgisporangium aurantiacum</name>
    <dbReference type="NCBI Taxonomy" id="175570"/>
    <lineage>
        <taxon>Bacteria</taxon>
        <taxon>Bacillati</taxon>
        <taxon>Actinomycetota</taxon>
        <taxon>Actinomycetes</taxon>
        <taxon>Micromonosporales</taxon>
        <taxon>Micromonosporaceae</taxon>
        <taxon>Virgisporangium</taxon>
    </lineage>
</organism>
<accession>A0A8J3ZDP7</accession>
<sequence>MWGNRALTIREAAAVMAVLWAVGACLLVAAWRSGIAEQRASRAPVCAEGQEFTPVYCQVTLDGTMTGLTADKADVDVAGRHITAEVSLSGSKSDVSGVAVRVTMYRGKVIHIQGERLNFDTEDAPATRRWNLQNFAAGAFLIGFFLAPVNVVLGLLQRPSGGAQWLRLSLPAELPSPSRRADIRTEFRPW</sequence>
<dbReference type="AlphaFoldDB" id="A0A8J3ZDP7"/>
<proteinExistence type="predicted"/>
<reference evidence="2" key="1">
    <citation type="submission" date="2021-01" db="EMBL/GenBank/DDBJ databases">
        <title>Whole genome shotgun sequence of Virgisporangium aurantiacum NBRC 16421.</title>
        <authorList>
            <person name="Komaki H."/>
            <person name="Tamura T."/>
        </authorList>
    </citation>
    <scope>NUCLEOTIDE SEQUENCE</scope>
    <source>
        <strain evidence="2">NBRC 16421</strain>
    </source>
</reference>